<keyword evidence="3" id="KW-0418">Kinase</keyword>
<dbReference type="Proteomes" id="UP001152320">
    <property type="component" value="Chromosome 3"/>
</dbReference>
<evidence type="ECO:0000313" key="12">
    <source>
        <dbReference type="Proteomes" id="UP001152320"/>
    </source>
</evidence>
<dbReference type="EMBL" id="JAIZAY010000003">
    <property type="protein sequence ID" value="KAJ8046106.1"/>
    <property type="molecule type" value="Genomic_DNA"/>
</dbReference>
<evidence type="ECO:0000256" key="1">
    <source>
        <dbReference type="ARBA" id="ARBA00022679"/>
    </source>
</evidence>
<dbReference type="GO" id="GO:0046872">
    <property type="term" value="F:metal ion binding"/>
    <property type="evidence" value="ECO:0007669"/>
    <property type="project" value="UniProtKB-KW"/>
</dbReference>
<keyword evidence="1" id="KW-0808">Transferase</keyword>
<dbReference type="PANTHER" id="PTHR24416:SF620">
    <property type="entry name" value="TYROSINE-PROTEIN KINASE RECEPTOR TORSO"/>
    <property type="match status" value="1"/>
</dbReference>
<dbReference type="CDD" id="cd00192">
    <property type="entry name" value="PTKc"/>
    <property type="match status" value="1"/>
</dbReference>
<feature type="active site" description="Proton acceptor" evidence="6">
    <location>
        <position position="95"/>
    </location>
</feature>
<comment type="caution">
    <text evidence="11">The sequence shown here is derived from an EMBL/GenBank/DDBJ whole genome shotgun (WGS) entry which is preliminary data.</text>
</comment>
<dbReference type="GO" id="GO:0043235">
    <property type="term" value="C:receptor complex"/>
    <property type="evidence" value="ECO:0007669"/>
    <property type="project" value="TreeGrafter"/>
</dbReference>
<feature type="binding site" evidence="8">
    <location>
        <position position="100"/>
    </location>
    <ligand>
        <name>Mg(2+)</name>
        <dbReference type="ChEBI" id="CHEBI:18420"/>
    </ligand>
</feature>
<keyword evidence="8" id="KW-0460">Magnesium</keyword>
<keyword evidence="5" id="KW-0829">Tyrosine-protein kinase</keyword>
<evidence type="ECO:0000259" key="10">
    <source>
        <dbReference type="PROSITE" id="PS50011"/>
    </source>
</evidence>
<evidence type="ECO:0000256" key="6">
    <source>
        <dbReference type="PIRSR" id="PIRSR000615-1"/>
    </source>
</evidence>
<dbReference type="InterPro" id="IPR011009">
    <property type="entry name" value="Kinase-like_dom_sf"/>
</dbReference>
<dbReference type="PIRSF" id="PIRSF000615">
    <property type="entry name" value="TyrPK_CSF1-R"/>
    <property type="match status" value="1"/>
</dbReference>
<dbReference type="PANTHER" id="PTHR24416">
    <property type="entry name" value="TYROSINE-PROTEIN KINASE RECEPTOR"/>
    <property type="match status" value="1"/>
</dbReference>
<keyword evidence="4 7" id="KW-0067">ATP-binding</keyword>
<proteinExistence type="predicted"/>
<dbReference type="Pfam" id="PF07714">
    <property type="entry name" value="PK_Tyr_Ser-Thr"/>
    <property type="match status" value="1"/>
</dbReference>
<dbReference type="SUPFAM" id="SSF56112">
    <property type="entry name" value="Protein kinase-like (PK-like)"/>
    <property type="match status" value="1"/>
</dbReference>
<dbReference type="OrthoDB" id="535945at2759"/>
<dbReference type="AlphaFoldDB" id="A0A9Q1CIU2"/>
<dbReference type="Gene3D" id="1.10.510.10">
    <property type="entry name" value="Transferase(Phosphotransferase) domain 1"/>
    <property type="match status" value="1"/>
</dbReference>
<dbReference type="InterPro" id="IPR000719">
    <property type="entry name" value="Prot_kinase_dom"/>
</dbReference>
<dbReference type="InterPro" id="IPR050122">
    <property type="entry name" value="RTK"/>
</dbReference>
<evidence type="ECO:0000256" key="2">
    <source>
        <dbReference type="ARBA" id="ARBA00022741"/>
    </source>
</evidence>
<feature type="domain" description="Protein kinase" evidence="10">
    <location>
        <begin position="1"/>
        <end position="229"/>
    </location>
</feature>
<feature type="region of interest" description="Disordered" evidence="9">
    <location>
        <begin position="245"/>
        <end position="265"/>
    </location>
</feature>
<dbReference type="GO" id="GO:0007169">
    <property type="term" value="P:cell surface receptor protein tyrosine kinase signaling pathway"/>
    <property type="evidence" value="ECO:0007669"/>
    <property type="project" value="TreeGrafter"/>
</dbReference>
<dbReference type="PRINTS" id="PR00109">
    <property type="entry name" value="TYRKINASE"/>
</dbReference>
<evidence type="ECO:0000256" key="4">
    <source>
        <dbReference type="ARBA" id="ARBA00022840"/>
    </source>
</evidence>
<evidence type="ECO:0000256" key="8">
    <source>
        <dbReference type="PIRSR" id="PIRSR000615-3"/>
    </source>
</evidence>
<evidence type="ECO:0000256" key="9">
    <source>
        <dbReference type="SAM" id="MobiDB-lite"/>
    </source>
</evidence>
<keyword evidence="11" id="KW-0675">Receptor</keyword>
<evidence type="ECO:0000313" key="11">
    <source>
        <dbReference type="EMBL" id="KAJ8046106.1"/>
    </source>
</evidence>
<evidence type="ECO:0000256" key="7">
    <source>
        <dbReference type="PIRSR" id="PIRSR000615-2"/>
    </source>
</evidence>
<gene>
    <name evidence="11" type="ORF">HOLleu_09288</name>
</gene>
<sequence>MKEDFLDEIKLITDIGEHPHIMPLYGCCTMTEPYYLITEFMKYGALDNFLLRCRNMEYAVLDPIYNLEELNQVQIAWQISKGMAFLSTTKFFHGDLAARNCLVGSNLIVKISDFGLSDDIYLRGYKRIASEKKRPVKWYSPEANLDGVCSTKGDVWSYGVVMWEIYTLGDIPYPGMPAPEVIERIANGYRLPPPDGCPSDIYTIMMECWQQSPKERPTFSELEKTLELLLHQRADKDIQVATSEQNRSPYLHIEDQQGEPTASSRKSSLAAKLNLVIIPFLQVIPYQTGELFKQMKTLSC</sequence>
<dbReference type="GO" id="GO:0005524">
    <property type="term" value="F:ATP binding"/>
    <property type="evidence" value="ECO:0007669"/>
    <property type="project" value="UniProtKB-KW"/>
</dbReference>
<dbReference type="GO" id="GO:0005886">
    <property type="term" value="C:plasma membrane"/>
    <property type="evidence" value="ECO:0007669"/>
    <property type="project" value="TreeGrafter"/>
</dbReference>
<dbReference type="InterPro" id="IPR008266">
    <property type="entry name" value="Tyr_kinase_AS"/>
</dbReference>
<feature type="binding site" evidence="8">
    <location>
        <position position="113"/>
    </location>
    <ligand>
        <name>Mg(2+)</name>
        <dbReference type="ChEBI" id="CHEBI:18420"/>
    </ligand>
</feature>
<keyword evidence="12" id="KW-1185">Reference proteome</keyword>
<reference evidence="11" key="1">
    <citation type="submission" date="2021-10" db="EMBL/GenBank/DDBJ databases">
        <title>Tropical sea cucumber genome reveals ecological adaptation and Cuvierian tubules defense mechanism.</title>
        <authorList>
            <person name="Chen T."/>
        </authorList>
    </citation>
    <scope>NUCLEOTIDE SEQUENCE</scope>
    <source>
        <strain evidence="11">Nanhai2018</strain>
        <tissue evidence="11">Muscle</tissue>
    </source>
</reference>
<evidence type="ECO:0000256" key="3">
    <source>
        <dbReference type="ARBA" id="ARBA00022777"/>
    </source>
</evidence>
<accession>A0A9Q1CIU2</accession>
<keyword evidence="8" id="KW-0479">Metal-binding</keyword>
<evidence type="ECO:0000256" key="5">
    <source>
        <dbReference type="ARBA" id="ARBA00023137"/>
    </source>
</evidence>
<organism evidence="11 12">
    <name type="scientific">Holothuria leucospilota</name>
    <name type="common">Black long sea cucumber</name>
    <name type="synonym">Mertensiothuria leucospilota</name>
    <dbReference type="NCBI Taxonomy" id="206669"/>
    <lineage>
        <taxon>Eukaryota</taxon>
        <taxon>Metazoa</taxon>
        <taxon>Echinodermata</taxon>
        <taxon>Eleutherozoa</taxon>
        <taxon>Echinozoa</taxon>
        <taxon>Holothuroidea</taxon>
        <taxon>Aspidochirotacea</taxon>
        <taxon>Aspidochirotida</taxon>
        <taxon>Holothuriidae</taxon>
        <taxon>Holothuria</taxon>
    </lineage>
</organism>
<feature type="binding site" evidence="7">
    <location>
        <position position="99"/>
    </location>
    <ligand>
        <name>ATP</name>
        <dbReference type="ChEBI" id="CHEBI:30616"/>
    </ligand>
</feature>
<name>A0A9Q1CIU2_HOLLE</name>
<dbReference type="PROSITE" id="PS50011">
    <property type="entry name" value="PROTEIN_KINASE_DOM"/>
    <property type="match status" value="1"/>
</dbReference>
<dbReference type="GO" id="GO:0004714">
    <property type="term" value="F:transmembrane receptor protein tyrosine kinase activity"/>
    <property type="evidence" value="ECO:0007669"/>
    <property type="project" value="TreeGrafter"/>
</dbReference>
<protein>
    <submittedName>
        <fullName evidence="11">Myoblast growth factor receptor egl-15</fullName>
    </submittedName>
</protein>
<dbReference type="InterPro" id="IPR001245">
    <property type="entry name" value="Ser-Thr/Tyr_kinase_cat_dom"/>
</dbReference>
<dbReference type="FunFam" id="1.10.510.10:FF:000554">
    <property type="entry name" value="Predicted protein"/>
    <property type="match status" value="1"/>
</dbReference>
<dbReference type="PROSITE" id="PS00109">
    <property type="entry name" value="PROTEIN_KINASE_TYR"/>
    <property type="match status" value="1"/>
</dbReference>
<keyword evidence="2 7" id="KW-0547">Nucleotide-binding</keyword>